<evidence type="ECO:0000313" key="3">
    <source>
        <dbReference type="EMBL" id="MCI4684954.1"/>
    </source>
</evidence>
<comment type="caution">
    <text evidence="3">The sequence shown here is derived from an EMBL/GenBank/DDBJ whole genome shotgun (WGS) entry which is preliminary data.</text>
</comment>
<dbReference type="RefSeq" id="WP_243068985.1">
    <property type="nucleotide sequence ID" value="NZ_JAIVFK010000067.1"/>
</dbReference>
<gene>
    <name evidence="3" type="ORF">K2U94_19640</name>
</gene>
<accession>A0ABS9ZB63</accession>
<dbReference type="Gene3D" id="3.40.1620.10">
    <property type="entry name" value="YefM-like domain"/>
    <property type="match status" value="1"/>
</dbReference>
<proteinExistence type="inferred from homology"/>
<reference evidence="3" key="1">
    <citation type="journal article" date="2022" name="ISME J.">
        <title>Identification of active gaseous-alkane degraders at natural gas seeps.</title>
        <authorList>
            <person name="Farhan Ul Haque M."/>
            <person name="Hernandez M."/>
            <person name="Crombie A.T."/>
            <person name="Murrell J.C."/>
        </authorList>
    </citation>
    <scope>NUCLEOTIDE SEQUENCE</scope>
    <source>
        <strain evidence="3">PC2</strain>
    </source>
</reference>
<comment type="function">
    <text evidence="2">Antitoxin component of a type II toxin-antitoxin (TA) system.</text>
</comment>
<comment type="similarity">
    <text evidence="1 2">Belongs to the phD/YefM antitoxin family.</text>
</comment>
<dbReference type="EMBL" id="JAIVFP010000002">
    <property type="protein sequence ID" value="MCI4684954.1"/>
    <property type="molecule type" value="Genomic_DNA"/>
</dbReference>
<name>A0ABS9ZB63_9HYPH</name>
<protein>
    <recommendedName>
        <fullName evidence="2">Antitoxin</fullName>
    </recommendedName>
</protein>
<evidence type="ECO:0000256" key="1">
    <source>
        <dbReference type="ARBA" id="ARBA00009981"/>
    </source>
</evidence>
<organism evidence="3 4">
    <name type="scientific">Candidatus Rhodoblastus alkanivorans</name>
    <dbReference type="NCBI Taxonomy" id="2954117"/>
    <lineage>
        <taxon>Bacteria</taxon>
        <taxon>Pseudomonadati</taxon>
        <taxon>Pseudomonadota</taxon>
        <taxon>Alphaproteobacteria</taxon>
        <taxon>Hyphomicrobiales</taxon>
        <taxon>Rhodoblastaceae</taxon>
        <taxon>Rhodoblastus</taxon>
    </lineage>
</organism>
<evidence type="ECO:0000256" key="2">
    <source>
        <dbReference type="RuleBase" id="RU362080"/>
    </source>
</evidence>
<dbReference type="InterPro" id="IPR006442">
    <property type="entry name" value="Antitoxin_Phd/YefM"/>
</dbReference>
<dbReference type="InterPro" id="IPR036165">
    <property type="entry name" value="YefM-like_sf"/>
</dbReference>
<evidence type="ECO:0000313" key="4">
    <source>
        <dbReference type="Proteomes" id="UP001139104"/>
    </source>
</evidence>
<dbReference type="SUPFAM" id="SSF143120">
    <property type="entry name" value="YefM-like"/>
    <property type="match status" value="1"/>
</dbReference>
<keyword evidence="4" id="KW-1185">Reference proteome</keyword>
<dbReference type="Proteomes" id="UP001139104">
    <property type="component" value="Unassembled WGS sequence"/>
</dbReference>
<dbReference type="NCBIfam" id="TIGR01552">
    <property type="entry name" value="phd_fam"/>
    <property type="match status" value="1"/>
</dbReference>
<sequence>MLMAHANHHWTVADAKARLSELIESARREGPQTITKNGRSTAVLVSVEEWERKTTRSGSLAEFLLNSPLRGADLDIERSQDDAREIDL</sequence>
<dbReference type="Pfam" id="PF02604">
    <property type="entry name" value="PhdYeFM_antitox"/>
    <property type="match status" value="1"/>
</dbReference>